<proteinExistence type="predicted"/>
<dbReference type="KEGG" id="kne:92184442"/>
<dbReference type="RefSeq" id="XP_066799472.1">
    <property type="nucleotide sequence ID" value="XM_066950257.1"/>
</dbReference>
<gene>
    <name evidence="2" type="ORF">IAR55_007184</name>
</gene>
<dbReference type="GeneID" id="92184442"/>
<comment type="caution">
    <text evidence="2">The sequence shown here is derived from an EMBL/GenBank/DDBJ whole genome shotgun (WGS) entry which is preliminary data.</text>
</comment>
<evidence type="ECO:0000256" key="1">
    <source>
        <dbReference type="SAM" id="MobiDB-lite"/>
    </source>
</evidence>
<dbReference type="AlphaFoldDB" id="A0AAW0YTH4"/>
<evidence type="ECO:0000313" key="3">
    <source>
        <dbReference type="Proteomes" id="UP001388673"/>
    </source>
</evidence>
<reference evidence="2 3" key="1">
    <citation type="journal article" date="2024" name="bioRxiv">
        <title>Comparative genomics of Cryptococcus and Kwoniella reveals pathogenesis evolution and contrasting karyotype dynamics via intercentromeric recombination or chromosome fusion.</title>
        <authorList>
            <person name="Coelho M.A."/>
            <person name="David-Palma M."/>
            <person name="Shea T."/>
            <person name="Bowers K."/>
            <person name="McGinley-Smith S."/>
            <person name="Mohammad A.W."/>
            <person name="Gnirke A."/>
            <person name="Yurkov A.M."/>
            <person name="Nowrousian M."/>
            <person name="Sun S."/>
            <person name="Cuomo C.A."/>
            <person name="Heitman J."/>
        </authorList>
    </citation>
    <scope>NUCLEOTIDE SEQUENCE [LARGE SCALE GENOMIC DNA]</scope>
    <source>
        <strain evidence="2 3">CBS 13917</strain>
    </source>
</reference>
<dbReference type="EMBL" id="JBCAWK010000015">
    <property type="protein sequence ID" value="KAK8843524.1"/>
    <property type="molecule type" value="Genomic_DNA"/>
</dbReference>
<feature type="region of interest" description="Disordered" evidence="1">
    <location>
        <begin position="233"/>
        <end position="261"/>
    </location>
</feature>
<evidence type="ECO:0000313" key="2">
    <source>
        <dbReference type="EMBL" id="KAK8843524.1"/>
    </source>
</evidence>
<keyword evidence="3" id="KW-1185">Reference proteome</keyword>
<accession>A0AAW0YTH4</accession>
<protein>
    <submittedName>
        <fullName evidence="2">Uncharacterized protein</fullName>
    </submittedName>
</protein>
<name>A0AAW0YTH4_9TREE</name>
<dbReference type="Proteomes" id="UP001388673">
    <property type="component" value="Unassembled WGS sequence"/>
</dbReference>
<organism evidence="2 3">
    <name type="scientific">Kwoniella newhampshirensis</name>
    <dbReference type="NCBI Taxonomy" id="1651941"/>
    <lineage>
        <taxon>Eukaryota</taxon>
        <taxon>Fungi</taxon>
        <taxon>Dikarya</taxon>
        <taxon>Basidiomycota</taxon>
        <taxon>Agaricomycotina</taxon>
        <taxon>Tremellomycetes</taxon>
        <taxon>Tremellales</taxon>
        <taxon>Cryptococcaceae</taxon>
        <taxon>Kwoniella</taxon>
    </lineage>
</organism>
<sequence>MPPKQSAPAAKEPTEYIYHVFRETNDPYDPYETRNYNELVSSWYTVEKAVAAVKAEIWAEGGADAFDDYEEQGEGENFNLSAVCEGVEVFRVWIDKHEAPPRPAPAQTPAPPVQTPAVQPSAQATLEIVYTLFSKTYDHHTDRVGKEKLVGKVVYTSLLEANQGARRTLIVNLCHRTVPKDGMDPQDWAYGLEAVEKNVDSNDDLYFGEARFVSNKVDTATCEVRPMRVQYPKVTKGKKRASAGSSAGGSGERALKQVRMN</sequence>